<sequence>MCCCRLDLQLDIGGPNLGLSCGWMSEDHWHLLKQA</sequence>
<evidence type="ECO:0000313" key="3">
    <source>
        <dbReference type="Proteomes" id="UP000006727"/>
    </source>
</evidence>
<reference evidence="2" key="3">
    <citation type="submission" date="2020-12" db="UniProtKB">
        <authorList>
            <consortium name="EnsemblPlants"/>
        </authorList>
    </citation>
    <scope>IDENTIFICATION</scope>
</reference>
<dbReference type="EMBL" id="ABEU02000001">
    <property type="protein sequence ID" value="PNR63521.1"/>
    <property type="molecule type" value="Genomic_DNA"/>
</dbReference>
<dbReference type="InParanoid" id="A0A2K1LBY3"/>
<reference evidence="1 3" key="1">
    <citation type="journal article" date="2008" name="Science">
        <title>The Physcomitrella genome reveals evolutionary insights into the conquest of land by plants.</title>
        <authorList>
            <person name="Rensing S."/>
            <person name="Lang D."/>
            <person name="Zimmer A."/>
            <person name="Terry A."/>
            <person name="Salamov A."/>
            <person name="Shapiro H."/>
            <person name="Nishiyama T."/>
            <person name="Perroud P.-F."/>
            <person name="Lindquist E."/>
            <person name="Kamisugi Y."/>
            <person name="Tanahashi T."/>
            <person name="Sakakibara K."/>
            <person name="Fujita T."/>
            <person name="Oishi K."/>
            <person name="Shin-I T."/>
            <person name="Kuroki Y."/>
            <person name="Toyoda A."/>
            <person name="Suzuki Y."/>
            <person name="Hashimoto A."/>
            <person name="Yamaguchi K."/>
            <person name="Sugano A."/>
            <person name="Kohara Y."/>
            <person name="Fujiyama A."/>
            <person name="Anterola A."/>
            <person name="Aoki S."/>
            <person name="Ashton N."/>
            <person name="Barbazuk W.B."/>
            <person name="Barker E."/>
            <person name="Bennetzen J."/>
            <person name="Bezanilla M."/>
            <person name="Blankenship R."/>
            <person name="Cho S.H."/>
            <person name="Dutcher S."/>
            <person name="Estelle M."/>
            <person name="Fawcett J.A."/>
            <person name="Gundlach H."/>
            <person name="Hanada K."/>
            <person name="Heyl A."/>
            <person name="Hicks K.A."/>
            <person name="Hugh J."/>
            <person name="Lohr M."/>
            <person name="Mayer K."/>
            <person name="Melkozernov A."/>
            <person name="Murata T."/>
            <person name="Nelson D."/>
            <person name="Pils B."/>
            <person name="Prigge M."/>
            <person name="Reiss B."/>
            <person name="Renner T."/>
            <person name="Rombauts S."/>
            <person name="Rushton P."/>
            <person name="Sanderfoot A."/>
            <person name="Schween G."/>
            <person name="Shiu S.-H."/>
            <person name="Stueber K."/>
            <person name="Theodoulou F.L."/>
            <person name="Tu H."/>
            <person name="Van de Peer Y."/>
            <person name="Verrier P.J."/>
            <person name="Waters E."/>
            <person name="Wood A."/>
            <person name="Yang L."/>
            <person name="Cove D."/>
            <person name="Cuming A."/>
            <person name="Hasebe M."/>
            <person name="Lucas S."/>
            <person name="Mishler D.B."/>
            <person name="Reski R."/>
            <person name="Grigoriev I."/>
            <person name="Quatrano R.S."/>
            <person name="Boore J.L."/>
        </authorList>
    </citation>
    <scope>NUCLEOTIDE SEQUENCE [LARGE SCALE GENOMIC DNA]</scope>
    <source>
        <strain evidence="2 3">cv. Gransden 2004</strain>
    </source>
</reference>
<organism evidence="1">
    <name type="scientific">Physcomitrium patens</name>
    <name type="common">Spreading-leaved earth moss</name>
    <name type="synonym">Physcomitrella patens</name>
    <dbReference type="NCBI Taxonomy" id="3218"/>
    <lineage>
        <taxon>Eukaryota</taxon>
        <taxon>Viridiplantae</taxon>
        <taxon>Streptophyta</taxon>
        <taxon>Embryophyta</taxon>
        <taxon>Bryophyta</taxon>
        <taxon>Bryophytina</taxon>
        <taxon>Bryopsida</taxon>
        <taxon>Funariidae</taxon>
        <taxon>Funariales</taxon>
        <taxon>Funariaceae</taxon>
        <taxon>Physcomitrium</taxon>
    </lineage>
</organism>
<proteinExistence type="predicted"/>
<dbReference type="Gramene" id="Pp3c1_42380V3.1">
    <property type="protein sequence ID" value="Pp3c1_42380V3.1"/>
    <property type="gene ID" value="Pp3c1_42380"/>
</dbReference>
<evidence type="ECO:0000313" key="1">
    <source>
        <dbReference type="EMBL" id="PNR63521.1"/>
    </source>
</evidence>
<reference evidence="1 3" key="2">
    <citation type="journal article" date="2018" name="Plant J.">
        <title>The Physcomitrella patens chromosome-scale assembly reveals moss genome structure and evolution.</title>
        <authorList>
            <person name="Lang D."/>
            <person name="Ullrich K.K."/>
            <person name="Murat F."/>
            <person name="Fuchs J."/>
            <person name="Jenkins J."/>
            <person name="Haas F.B."/>
            <person name="Piednoel M."/>
            <person name="Gundlach H."/>
            <person name="Van Bel M."/>
            <person name="Meyberg R."/>
            <person name="Vives C."/>
            <person name="Morata J."/>
            <person name="Symeonidi A."/>
            <person name="Hiss M."/>
            <person name="Muchero W."/>
            <person name="Kamisugi Y."/>
            <person name="Saleh O."/>
            <person name="Blanc G."/>
            <person name="Decker E.L."/>
            <person name="van Gessel N."/>
            <person name="Grimwood J."/>
            <person name="Hayes R.D."/>
            <person name="Graham S.W."/>
            <person name="Gunter L.E."/>
            <person name="McDaniel S.F."/>
            <person name="Hoernstein S.N.W."/>
            <person name="Larsson A."/>
            <person name="Li F.W."/>
            <person name="Perroud P.F."/>
            <person name="Phillips J."/>
            <person name="Ranjan P."/>
            <person name="Rokshar D.S."/>
            <person name="Rothfels C.J."/>
            <person name="Schneider L."/>
            <person name="Shu S."/>
            <person name="Stevenson D.W."/>
            <person name="Thummler F."/>
            <person name="Tillich M."/>
            <person name="Villarreal Aguilar J.C."/>
            <person name="Widiez T."/>
            <person name="Wong G.K."/>
            <person name="Wymore A."/>
            <person name="Zhang Y."/>
            <person name="Zimmer A.D."/>
            <person name="Quatrano R.S."/>
            <person name="Mayer K.F.X."/>
            <person name="Goodstein D."/>
            <person name="Casacuberta J.M."/>
            <person name="Vandepoele K."/>
            <person name="Reski R."/>
            <person name="Cuming A.C."/>
            <person name="Tuskan G.A."/>
            <person name="Maumus F."/>
            <person name="Salse J."/>
            <person name="Schmutz J."/>
            <person name="Rensing S.A."/>
        </authorList>
    </citation>
    <scope>NUCLEOTIDE SEQUENCE [LARGE SCALE GENOMIC DNA]</scope>
    <source>
        <strain evidence="2 3">cv. Gransden 2004</strain>
    </source>
</reference>
<dbReference type="EnsemblPlants" id="Pp3c1_42380V3.1">
    <property type="protein sequence ID" value="Pp3c1_42380V3.1"/>
    <property type="gene ID" value="Pp3c1_42380"/>
</dbReference>
<accession>A0A2K1LBY3</accession>
<gene>
    <name evidence="1" type="ORF">PHYPA_001947</name>
</gene>
<dbReference type="Proteomes" id="UP000006727">
    <property type="component" value="Chromosome 1"/>
</dbReference>
<protein>
    <submittedName>
        <fullName evidence="1 2">Uncharacterized protein</fullName>
    </submittedName>
</protein>
<evidence type="ECO:0000313" key="2">
    <source>
        <dbReference type="EnsemblPlants" id="Pp3c1_42380V3.1"/>
    </source>
</evidence>
<keyword evidence="3" id="KW-1185">Reference proteome</keyword>
<name>A0A2K1LBY3_PHYPA</name>
<dbReference type="AlphaFoldDB" id="A0A2K1LBY3"/>